<name>A0AAN9AL86_9CAEN</name>
<dbReference type="Proteomes" id="UP001374579">
    <property type="component" value="Unassembled WGS sequence"/>
</dbReference>
<sequence>MFQERQLEQLQAKLMPSTVKKSKTQDKEAREVDTRTSFACRFPQEHWVAAEQYFKVDL</sequence>
<dbReference type="AlphaFoldDB" id="A0AAN9AL86"/>
<reference evidence="1 2" key="1">
    <citation type="submission" date="2024-02" db="EMBL/GenBank/DDBJ databases">
        <title>Chromosome-scale genome assembly of the rough periwinkle Littorina saxatilis.</title>
        <authorList>
            <person name="De Jode A."/>
            <person name="Faria R."/>
            <person name="Formenti G."/>
            <person name="Sims Y."/>
            <person name="Smith T.P."/>
            <person name="Tracey A."/>
            <person name="Wood J.M.D."/>
            <person name="Zagrodzka Z.B."/>
            <person name="Johannesson K."/>
            <person name="Butlin R.K."/>
            <person name="Leder E.H."/>
        </authorList>
    </citation>
    <scope>NUCLEOTIDE SEQUENCE [LARGE SCALE GENOMIC DNA]</scope>
    <source>
        <strain evidence="1">Snail1</strain>
        <tissue evidence="1">Muscle</tissue>
    </source>
</reference>
<proteinExistence type="predicted"/>
<evidence type="ECO:0000313" key="1">
    <source>
        <dbReference type="EMBL" id="KAK7089036.1"/>
    </source>
</evidence>
<accession>A0AAN9AL86</accession>
<dbReference type="EMBL" id="JBAMIC010003198">
    <property type="protein sequence ID" value="KAK7089036.1"/>
    <property type="molecule type" value="Genomic_DNA"/>
</dbReference>
<gene>
    <name evidence="1" type="ORF">V1264_024381</name>
</gene>
<organism evidence="1 2">
    <name type="scientific">Littorina saxatilis</name>
    <dbReference type="NCBI Taxonomy" id="31220"/>
    <lineage>
        <taxon>Eukaryota</taxon>
        <taxon>Metazoa</taxon>
        <taxon>Spiralia</taxon>
        <taxon>Lophotrochozoa</taxon>
        <taxon>Mollusca</taxon>
        <taxon>Gastropoda</taxon>
        <taxon>Caenogastropoda</taxon>
        <taxon>Littorinimorpha</taxon>
        <taxon>Littorinoidea</taxon>
        <taxon>Littorinidae</taxon>
        <taxon>Littorina</taxon>
    </lineage>
</organism>
<comment type="caution">
    <text evidence="1">The sequence shown here is derived from an EMBL/GenBank/DDBJ whole genome shotgun (WGS) entry which is preliminary data.</text>
</comment>
<protein>
    <submittedName>
        <fullName evidence="1">Uncharacterized protein</fullName>
    </submittedName>
</protein>
<evidence type="ECO:0000313" key="2">
    <source>
        <dbReference type="Proteomes" id="UP001374579"/>
    </source>
</evidence>
<keyword evidence="2" id="KW-1185">Reference proteome</keyword>